<protein>
    <submittedName>
        <fullName evidence="4">Occludin_ELL domain-containing protein</fullName>
    </submittedName>
</protein>
<reference evidence="2 3" key="2">
    <citation type="submission" date="2018-11" db="EMBL/GenBank/DDBJ databases">
        <authorList>
            <consortium name="Pathogen Informatics"/>
        </authorList>
    </citation>
    <scope>NUCLEOTIDE SEQUENCE [LARGE SCALE GENOMIC DNA]</scope>
</reference>
<dbReference type="SUPFAM" id="SSF144292">
    <property type="entry name" value="occludin/ELL-like"/>
    <property type="match status" value="1"/>
</dbReference>
<dbReference type="EMBL" id="UYRT01003207">
    <property type="protein sequence ID" value="VDK32937.1"/>
    <property type="molecule type" value="Genomic_DNA"/>
</dbReference>
<reference evidence="4" key="1">
    <citation type="submission" date="2016-06" db="UniProtKB">
        <authorList>
            <consortium name="WormBaseParasite"/>
        </authorList>
    </citation>
    <scope>IDENTIFICATION</scope>
</reference>
<organism evidence="4">
    <name type="scientific">Gongylonema pulchrum</name>
    <dbReference type="NCBI Taxonomy" id="637853"/>
    <lineage>
        <taxon>Eukaryota</taxon>
        <taxon>Metazoa</taxon>
        <taxon>Ecdysozoa</taxon>
        <taxon>Nematoda</taxon>
        <taxon>Chromadorea</taxon>
        <taxon>Rhabditida</taxon>
        <taxon>Spirurina</taxon>
        <taxon>Spiruromorpha</taxon>
        <taxon>Spiruroidea</taxon>
        <taxon>Gongylonematidae</taxon>
        <taxon>Gongylonema</taxon>
    </lineage>
</organism>
<keyword evidence="3" id="KW-1185">Reference proteome</keyword>
<sequence>MEEAIKARYEHYQRSSEYRETRQKHEDLRAKLKVLKNHVEGWSSPKQEQHTDQEAGPSCSLSSKSNDHSGRKNAAAPTV</sequence>
<dbReference type="WBParaSite" id="GPUH_0000223501-mRNA-1">
    <property type="protein sequence ID" value="GPUH_0000223501-mRNA-1"/>
    <property type="gene ID" value="GPUH_0000223501"/>
</dbReference>
<accession>A0A183D0I9</accession>
<gene>
    <name evidence="2" type="ORF">GPUH_LOCUS2230</name>
</gene>
<feature type="region of interest" description="Disordered" evidence="1">
    <location>
        <begin position="39"/>
        <end position="79"/>
    </location>
</feature>
<name>A0A183D0I9_9BILA</name>
<evidence type="ECO:0000313" key="4">
    <source>
        <dbReference type="WBParaSite" id="GPUH_0000223501-mRNA-1"/>
    </source>
</evidence>
<proteinExistence type="predicted"/>
<dbReference type="OrthoDB" id="6284217at2759"/>
<evidence type="ECO:0000313" key="3">
    <source>
        <dbReference type="Proteomes" id="UP000271098"/>
    </source>
</evidence>
<dbReference type="AlphaFoldDB" id="A0A183D0I9"/>
<evidence type="ECO:0000313" key="2">
    <source>
        <dbReference type="EMBL" id="VDK32937.1"/>
    </source>
</evidence>
<evidence type="ECO:0000256" key="1">
    <source>
        <dbReference type="SAM" id="MobiDB-lite"/>
    </source>
</evidence>
<dbReference type="Proteomes" id="UP000271098">
    <property type="component" value="Unassembled WGS sequence"/>
</dbReference>